<dbReference type="Proteomes" id="UP001649381">
    <property type="component" value="Unassembled WGS sequence"/>
</dbReference>
<comment type="caution">
    <text evidence="1">The sequence shown here is derived from an EMBL/GenBank/DDBJ whole genome shotgun (WGS) entry which is preliminary data.</text>
</comment>
<evidence type="ECO:0000313" key="1">
    <source>
        <dbReference type="EMBL" id="MCF6136417.1"/>
    </source>
</evidence>
<dbReference type="RefSeq" id="WP_236331084.1">
    <property type="nucleotide sequence ID" value="NZ_JAKIJS010000001.1"/>
</dbReference>
<name>A0ABS9GY04_9BACL</name>
<evidence type="ECO:0000313" key="2">
    <source>
        <dbReference type="Proteomes" id="UP001649381"/>
    </source>
</evidence>
<accession>A0ABS9GY04</accession>
<proteinExistence type="predicted"/>
<gene>
    <name evidence="1" type="ORF">L2716_01660</name>
</gene>
<reference evidence="1 2" key="1">
    <citation type="submission" date="2022-01" db="EMBL/GenBank/DDBJ databases">
        <title>Alkalihalobacillus sp. EGI L200015, a novel bacterium isolated from a salt lake sediment.</title>
        <authorList>
            <person name="Gao L."/>
            <person name="Fang B.-Z."/>
            <person name="Li W.-J."/>
        </authorList>
    </citation>
    <scope>NUCLEOTIDE SEQUENCE [LARGE SCALE GENOMIC DNA]</scope>
    <source>
        <strain evidence="1 2">KCTC 12718</strain>
    </source>
</reference>
<protein>
    <submittedName>
        <fullName evidence="1">Uncharacterized protein</fullName>
    </submittedName>
</protein>
<sequence>MFFGLIGVIIYCSLTFGAGFYFSENAALKHSFHKINGDIVYEKAFANNNKVIIMDSGEMSTIKVVHRTMGILYRVNNISRLGLRDEKHLEITWSATQRKDEDYDNLVAAKVLNQDIEKVIVTHRKTVDAHSKLMEMKKNASLWIEMEVLNGYASDFRIISMSELKNYTFIGVNAKKEIVSIVNG</sequence>
<dbReference type="EMBL" id="JAKIJS010000001">
    <property type="protein sequence ID" value="MCF6136417.1"/>
    <property type="molecule type" value="Genomic_DNA"/>
</dbReference>
<organism evidence="1 2">
    <name type="scientific">Pseudalkalibacillus berkeleyi</name>
    <dbReference type="NCBI Taxonomy" id="1069813"/>
    <lineage>
        <taxon>Bacteria</taxon>
        <taxon>Bacillati</taxon>
        <taxon>Bacillota</taxon>
        <taxon>Bacilli</taxon>
        <taxon>Bacillales</taxon>
        <taxon>Fictibacillaceae</taxon>
        <taxon>Pseudalkalibacillus</taxon>
    </lineage>
</organism>
<keyword evidence="2" id="KW-1185">Reference proteome</keyword>